<feature type="transmembrane region" description="Helical" evidence="1">
    <location>
        <begin position="186"/>
        <end position="211"/>
    </location>
</feature>
<gene>
    <name evidence="2" type="ORF">FKZ59_08025</name>
</gene>
<comment type="caution">
    <text evidence="2">The sequence shown here is derived from an EMBL/GenBank/DDBJ whole genome shotgun (WGS) entry which is preliminary data.</text>
</comment>
<evidence type="ECO:0000313" key="2">
    <source>
        <dbReference type="EMBL" id="TQE90695.1"/>
    </source>
</evidence>
<dbReference type="Proteomes" id="UP000315753">
    <property type="component" value="Unassembled WGS sequence"/>
</dbReference>
<feature type="transmembrane region" description="Helical" evidence="1">
    <location>
        <begin position="147"/>
        <end position="174"/>
    </location>
</feature>
<keyword evidence="1" id="KW-0812">Transmembrane</keyword>
<feature type="transmembrane region" description="Helical" evidence="1">
    <location>
        <begin position="78"/>
        <end position="101"/>
    </location>
</feature>
<dbReference type="RefSeq" id="WP_141602244.1">
    <property type="nucleotide sequence ID" value="NZ_VIGD01000009.1"/>
</dbReference>
<keyword evidence="1" id="KW-0472">Membrane</keyword>
<dbReference type="EMBL" id="VIGD01000009">
    <property type="protein sequence ID" value="TQE90695.1"/>
    <property type="molecule type" value="Genomic_DNA"/>
</dbReference>
<protein>
    <submittedName>
        <fullName evidence="2">Uncharacterized protein</fullName>
    </submittedName>
</protein>
<feature type="transmembrane region" description="Helical" evidence="1">
    <location>
        <begin position="107"/>
        <end position="127"/>
    </location>
</feature>
<evidence type="ECO:0000256" key="1">
    <source>
        <dbReference type="SAM" id="Phobius"/>
    </source>
</evidence>
<dbReference type="AlphaFoldDB" id="A0A540V1R7"/>
<keyword evidence="3" id="KW-1185">Reference proteome</keyword>
<feature type="transmembrane region" description="Helical" evidence="1">
    <location>
        <begin position="21"/>
        <end position="41"/>
    </location>
</feature>
<proteinExistence type="predicted"/>
<accession>A0A540V1R7</accession>
<organism evidence="2 3">
    <name type="scientific">Ureibacillus terrenus</name>
    <dbReference type="NCBI Taxonomy" id="118246"/>
    <lineage>
        <taxon>Bacteria</taxon>
        <taxon>Bacillati</taxon>
        <taxon>Bacillota</taxon>
        <taxon>Bacilli</taxon>
        <taxon>Bacillales</taxon>
        <taxon>Caryophanaceae</taxon>
        <taxon>Ureibacillus</taxon>
    </lineage>
</organism>
<name>A0A540V1R7_9BACL</name>
<evidence type="ECO:0000313" key="3">
    <source>
        <dbReference type="Proteomes" id="UP000315753"/>
    </source>
</evidence>
<keyword evidence="1" id="KW-1133">Transmembrane helix</keyword>
<reference evidence="2 3" key="1">
    <citation type="submission" date="2019-06" db="EMBL/GenBank/DDBJ databases">
        <title>Genome sequence of Ureibacillus terrenus.</title>
        <authorList>
            <person name="Maclea K.S."/>
            <person name="Simoes M."/>
        </authorList>
    </citation>
    <scope>NUCLEOTIDE SEQUENCE [LARGE SCALE GENOMIC DNA]</scope>
    <source>
        <strain evidence="2 3">ATCC BAA-384</strain>
    </source>
</reference>
<sequence length="228" mass="26633">MDKDSLYKVMLMEKEKRLIKNFKVIITGIFFLGIILFFSAMPEWNTILFVINLVVAAFFVAWLFFVQKSNSNINKYAFALLYALVFLISFIFPQFLIKLLLKIGTRLWLLLVAGWFIAFIVGLAHFFRESKIGKKLYKNPFKNRKGLIFEFFPLTVAMIIAVIIISVLIIYGLISLNELTNDRIKFIIEGLLLYIWSIILIGFSPLMLIFYKNESKKDNLDIRNYPRG</sequence>
<feature type="transmembrane region" description="Helical" evidence="1">
    <location>
        <begin position="47"/>
        <end position="66"/>
    </location>
</feature>